<proteinExistence type="predicted"/>
<feature type="compositionally biased region" description="Basic and acidic residues" evidence="1">
    <location>
        <begin position="228"/>
        <end position="258"/>
    </location>
</feature>
<evidence type="ECO:0000313" key="2">
    <source>
        <dbReference type="EMBL" id="KAF3280119.1"/>
    </source>
</evidence>
<name>A0A7C8R900_ORBOL</name>
<feature type="compositionally biased region" description="Low complexity" evidence="1">
    <location>
        <begin position="294"/>
        <end position="311"/>
    </location>
</feature>
<evidence type="ECO:0000313" key="3">
    <source>
        <dbReference type="Proteomes" id="UP000474640"/>
    </source>
</evidence>
<protein>
    <submittedName>
        <fullName evidence="2">Uncharacterized protein</fullName>
    </submittedName>
</protein>
<sequence length="336" mass="34687">METINQATAALKETIWGDDTATTTNNNTNINGTTVKGHGNHSEIHKSMIDDKITETRSNGRLESDPDADGAYQPGQDHDIDTNKRPQGPISTGGQPQGANVTGDNRGTNQNPFSSSNEPNTGFGGSAGAQPSVNADPSSAQQDTHQHQGGSKPTAEPDTPLTGSGDSNVSGASGGSMGGGAGGPGGMKLPDSENESKGEGTGTKYEKSTGLAAEGGDFDATRPGAAREAARLMDEKGITHGDSKGDSGEPKKEKKWYGVDHSGFGGHGSHQNKRLSVSSSKSASETPDGNENITADTTTTDNTTTTATTDNSDYHSHTEKKGLSQRIKEKLHHSSG</sequence>
<gene>
    <name evidence="2" type="ORF">TWF970_002876</name>
</gene>
<feature type="compositionally biased region" description="Low complexity" evidence="1">
    <location>
        <begin position="20"/>
        <end position="34"/>
    </location>
</feature>
<feature type="compositionally biased region" description="Basic and acidic residues" evidence="1">
    <location>
        <begin position="312"/>
        <end position="328"/>
    </location>
</feature>
<evidence type="ECO:0000256" key="1">
    <source>
        <dbReference type="SAM" id="MobiDB-lite"/>
    </source>
</evidence>
<feature type="compositionally biased region" description="Gly residues" evidence="1">
    <location>
        <begin position="172"/>
        <end position="186"/>
    </location>
</feature>
<organism evidence="2 3">
    <name type="scientific">Orbilia oligospora</name>
    <name type="common">Nematode-trapping fungus</name>
    <name type="synonym">Arthrobotrys oligospora</name>
    <dbReference type="NCBI Taxonomy" id="2813651"/>
    <lineage>
        <taxon>Eukaryota</taxon>
        <taxon>Fungi</taxon>
        <taxon>Dikarya</taxon>
        <taxon>Ascomycota</taxon>
        <taxon>Pezizomycotina</taxon>
        <taxon>Orbiliomycetes</taxon>
        <taxon>Orbiliales</taxon>
        <taxon>Orbiliaceae</taxon>
        <taxon>Orbilia</taxon>
    </lineage>
</organism>
<dbReference type="Proteomes" id="UP000474640">
    <property type="component" value="Unassembled WGS sequence"/>
</dbReference>
<dbReference type="AlphaFoldDB" id="A0A7C8R900"/>
<reference evidence="2 3" key="1">
    <citation type="submission" date="2020-01" db="EMBL/GenBank/DDBJ databases">
        <authorList>
            <person name="Palmer J.M."/>
        </authorList>
    </citation>
    <scope>NUCLEOTIDE SEQUENCE [LARGE SCALE GENOMIC DNA]</scope>
    <source>
        <strain evidence="2 3">TWF970</strain>
    </source>
</reference>
<dbReference type="EMBL" id="JAABOJ010000019">
    <property type="protein sequence ID" value="KAF3280119.1"/>
    <property type="molecule type" value="Genomic_DNA"/>
</dbReference>
<comment type="caution">
    <text evidence="2">The sequence shown here is derived from an EMBL/GenBank/DDBJ whole genome shotgun (WGS) entry which is preliminary data.</text>
</comment>
<feature type="region of interest" description="Disordered" evidence="1">
    <location>
        <begin position="19"/>
        <end position="43"/>
    </location>
</feature>
<feature type="region of interest" description="Disordered" evidence="1">
    <location>
        <begin position="57"/>
        <end position="336"/>
    </location>
</feature>
<feature type="compositionally biased region" description="Polar residues" evidence="1">
    <location>
        <begin position="89"/>
        <end position="120"/>
    </location>
</feature>
<accession>A0A7C8R900</accession>
<feature type="compositionally biased region" description="Polar residues" evidence="1">
    <location>
        <begin position="129"/>
        <end position="151"/>
    </location>
</feature>
<dbReference type="OrthoDB" id="5388207at2759"/>